<name>A0A1E7EYT8_9STRA</name>
<feature type="region of interest" description="Disordered" evidence="3">
    <location>
        <begin position="97"/>
        <end position="119"/>
    </location>
</feature>
<protein>
    <recommendedName>
        <fullName evidence="6">Pentacotripeptide-repeat region of PRORP domain-containing protein</fullName>
    </recommendedName>
</protein>
<accession>A0A1E7EYT8</accession>
<dbReference type="KEGG" id="fcy:FRACYDRAFT_246243"/>
<reference evidence="4 5" key="1">
    <citation type="submission" date="2016-09" db="EMBL/GenBank/DDBJ databases">
        <title>Extensive genetic diversity and differential bi-allelic expression allows diatom success in the polar Southern Ocean.</title>
        <authorList>
            <consortium name="DOE Joint Genome Institute"/>
            <person name="Mock T."/>
            <person name="Otillar R.P."/>
            <person name="Strauss J."/>
            <person name="Dupont C."/>
            <person name="Frickenhaus S."/>
            <person name="Maumus F."/>
            <person name="Mcmullan M."/>
            <person name="Sanges R."/>
            <person name="Schmutz J."/>
            <person name="Toseland A."/>
            <person name="Valas R."/>
            <person name="Veluchamy A."/>
            <person name="Ward B.J."/>
            <person name="Allen A."/>
            <person name="Barry K."/>
            <person name="Falciatore A."/>
            <person name="Ferrante M."/>
            <person name="Fortunato A.E."/>
            <person name="Gloeckner G."/>
            <person name="Gruber A."/>
            <person name="Hipkin R."/>
            <person name="Janech M."/>
            <person name="Kroth P."/>
            <person name="Leese F."/>
            <person name="Lindquist E."/>
            <person name="Lyon B.R."/>
            <person name="Martin J."/>
            <person name="Mayer C."/>
            <person name="Parker M."/>
            <person name="Quesneville H."/>
            <person name="Raymond J."/>
            <person name="Uhlig C."/>
            <person name="Valentin K.U."/>
            <person name="Worden A.Z."/>
            <person name="Armbrust E.V."/>
            <person name="Bowler C."/>
            <person name="Green B."/>
            <person name="Moulton V."/>
            <person name="Van Oosterhout C."/>
            <person name="Grigoriev I."/>
        </authorList>
    </citation>
    <scope>NUCLEOTIDE SEQUENCE [LARGE SCALE GENOMIC DNA]</scope>
    <source>
        <strain evidence="4 5">CCMP1102</strain>
    </source>
</reference>
<evidence type="ECO:0008006" key="6">
    <source>
        <dbReference type="Google" id="ProtNLM"/>
    </source>
</evidence>
<dbReference type="InParanoid" id="A0A1E7EYT8"/>
<dbReference type="InterPro" id="IPR051222">
    <property type="entry name" value="PPR/CCM1_RNA-binding"/>
</dbReference>
<dbReference type="EMBL" id="KV784369">
    <property type="protein sequence ID" value="OEU11131.1"/>
    <property type="molecule type" value="Genomic_DNA"/>
</dbReference>
<dbReference type="Gene3D" id="1.25.40.10">
    <property type="entry name" value="Tetratricopeptide repeat domain"/>
    <property type="match status" value="1"/>
</dbReference>
<dbReference type="InterPro" id="IPR002885">
    <property type="entry name" value="PPR_rpt"/>
</dbReference>
<evidence type="ECO:0000256" key="3">
    <source>
        <dbReference type="SAM" id="MobiDB-lite"/>
    </source>
</evidence>
<evidence type="ECO:0000313" key="4">
    <source>
        <dbReference type="EMBL" id="OEU11131.1"/>
    </source>
</evidence>
<evidence type="ECO:0000256" key="1">
    <source>
        <dbReference type="ARBA" id="ARBA00022737"/>
    </source>
</evidence>
<proteinExistence type="predicted"/>
<evidence type="ECO:0000256" key="2">
    <source>
        <dbReference type="PROSITE-ProRule" id="PRU00708"/>
    </source>
</evidence>
<feature type="repeat" description="PPR" evidence="2">
    <location>
        <begin position="417"/>
        <end position="447"/>
    </location>
</feature>
<keyword evidence="5" id="KW-1185">Reference proteome</keyword>
<dbReference type="Pfam" id="PF13812">
    <property type="entry name" value="PPR_3"/>
    <property type="match status" value="1"/>
</dbReference>
<dbReference type="AlphaFoldDB" id="A0A1E7EYT8"/>
<organism evidence="4 5">
    <name type="scientific">Fragilariopsis cylindrus CCMP1102</name>
    <dbReference type="NCBI Taxonomy" id="635003"/>
    <lineage>
        <taxon>Eukaryota</taxon>
        <taxon>Sar</taxon>
        <taxon>Stramenopiles</taxon>
        <taxon>Ochrophyta</taxon>
        <taxon>Bacillariophyta</taxon>
        <taxon>Bacillariophyceae</taxon>
        <taxon>Bacillariophycidae</taxon>
        <taxon>Bacillariales</taxon>
        <taxon>Bacillariaceae</taxon>
        <taxon>Fragilariopsis</taxon>
    </lineage>
</organism>
<evidence type="ECO:0000313" key="5">
    <source>
        <dbReference type="Proteomes" id="UP000095751"/>
    </source>
</evidence>
<dbReference type="OrthoDB" id="822380at2759"/>
<keyword evidence="1" id="KW-0677">Repeat</keyword>
<dbReference type="PANTHER" id="PTHR47942">
    <property type="entry name" value="TETRATRICOPEPTIDE REPEAT (TPR)-LIKE SUPERFAMILY PROTEIN-RELATED"/>
    <property type="match status" value="1"/>
</dbReference>
<dbReference type="PANTHER" id="PTHR47942:SF63">
    <property type="entry name" value="PENTATRICOPEPTIDE REPEAT-CONTAINING PROTEIN"/>
    <property type="match status" value="1"/>
</dbReference>
<feature type="region of interest" description="Disordered" evidence="3">
    <location>
        <begin position="170"/>
        <end position="189"/>
    </location>
</feature>
<dbReference type="Proteomes" id="UP000095751">
    <property type="component" value="Unassembled WGS sequence"/>
</dbReference>
<dbReference type="PROSITE" id="PS51375">
    <property type="entry name" value="PPR"/>
    <property type="match status" value="1"/>
</dbReference>
<sequence>MPSSSSSSSLTLPFPASASASVLSLLTSSLTLPLSSQEEKEKMVIIPPSSHLSIISTKSTSTTKIMKKASIYNNCYKYRNNHNTIHLRPCCNFSSTSSSSSSNNDDSEAAPVPPGTTTLDRLWKESTNRILKFDEKAKPINGKMNSLQWQLIETLILYWSTTTSTSTTLSLSQSSQSSQSSTTTFSSSTMSNNIDISLQLINRLAEERKAHIDSTHTTTTSTVVDVDDFRKVDISLIHAMLKQWKECIQNQIRMNIHYNTNNSNNKKVKKYQLQQESTSKESVVIPSPLEMLQKIDYWNKTLSLFEPNIVTYTILMDVSAISTKWSSSSSGKNGDDNDNFTENLLYRLIEECKTDQKLQPTIVTIGTVIHSLANTKTIAGAQKAENWLRYLQTQQQQQQQQQGNNIGRQGAIVLKPNTIIYTTVMKAYADVGQVHKSEELLREMYTEYTIHHNQDVKPTLFTFNTVLGAYSKSKFEFENIDNAIQKSEELIQRMKDLSSKSKNLTTSNTSSSHLLLDVTPDIVSYNSVLSIIARRCSKSKIYRQRQQQREQEQLKKVLQSHASIDTKDDVDDSLLLLQLLSKAEYWMEEILDNSNNNNNNKEIVMPNQITYKILFNIIASMTATDASKISTSNDKKEKAKQWLLRSNNTKLINDPFLSKQINTM</sequence>
<dbReference type="InterPro" id="IPR011990">
    <property type="entry name" value="TPR-like_helical_dom_sf"/>
</dbReference>
<gene>
    <name evidence="4" type="ORF">FRACYDRAFT_246243</name>
</gene>